<reference evidence="1" key="1">
    <citation type="journal article" date="2015" name="Nature">
        <title>Complex archaea that bridge the gap between prokaryotes and eukaryotes.</title>
        <authorList>
            <person name="Spang A."/>
            <person name="Saw J.H."/>
            <person name="Jorgensen S.L."/>
            <person name="Zaremba-Niedzwiedzka K."/>
            <person name="Martijn J."/>
            <person name="Lind A.E."/>
            <person name="van Eijk R."/>
            <person name="Schleper C."/>
            <person name="Guy L."/>
            <person name="Ettema T.J."/>
        </authorList>
    </citation>
    <scope>NUCLEOTIDE SEQUENCE</scope>
</reference>
<name>A0A0F9T9R2_9ZZZZ</name>
<dbReference type="AlphaFoldDB" id="A0A0F9T9R2"/>
<gene>
    <name evidence="1" type="ORF">LCGC14_0680240</name>
</gene>
<evidence type="ECO:0000313" key="1">
    <source>
        <dbReference type="EMBL" id="KKN45706.1"/>
    </source>
</evidence>
<sequence>MLNEPYGKNVWRRIPGSGAFGTQMDYGQLKGDLMGKYSFLPFTFRAEAKVGYGGAKQITMKREWFDKVREEAACNFNELACVVMKYSNAHPPNTQHVIAFDFETFQKILDIIESMQDEIIELYAEVGTLEHGE</sequence>
<dbReference type="EMBL" id="LAZR01001371">
    <property type="protein sequence ID" value="KKN45706.1"/>
    <property type="molecule type" value="Genomic_DNA"/>
</dbReference>
<organism evidence="1">
    <name type="scientific">marine sediment metagenome</name>
    <dbReference type="NCBI Taxonomy" id="412755"/>
    <lineage>
        <taxon>unclassified sequences</taxon>
        <taxon>metagenomes</taxon>
        <taxon>ecological metagenomes</taxon>
    </lineage>
</organism>
<comment type="caution">
    <text evidence="1">The sequence shown here is derived from an EMBL/GenBank/DDBJ whole genome shotgun (WGS) entry which is preliminary data.</text>
</comment>
<accession>A0A0F9T9R2</accession>
<protein>
    <submittedName>
        <fullName evidence="1">Uncharacterized protein</fullName>
    </submittedName>
</protein>
<proteinExistence type="predicted"/>